<sequence length="221" mass="23658">MVDRWWAALAGVALLLAPAVVAQGPAAGARPGIVRVRLDTSRGPIMLALDARRAPKTTANFMAYVDDGRFDGTTFYRAARGKADPTKGFVQAGIRTDAKRILPPFPLETTAQTGIRHLDATISMARGDNPASAGGNFVLTVGPTPQMDTRPGYAGYAAFGRVVGGMDVVKRILAEPSGGGFDAMKGQMILQPVRLFRAVRIDGQPKPTKEPRVWLLVPQRH</sequence>
<dbReference type="PANTHER" id="PTHR45625:SF4">
    <property type="entry name" value="PEPTIDYLPROLYL ISOMERASE DOMAIN AND WD REPEAT-CONTAINING PROTEIN 1"/>
    <property type="match status" value="1"/>
</dbReference>
<feature type="chain" id="PRO_5046776923" description="peptidylprolyl isomerase" evidence="4">
    <location>
        <begin position="23"/>
        <end position="221"/>
    </location>
</feature>
<dbReference type="Proteomes" id="UP000640426">
    <property type="component" value="Unassembled WGS sequence"/>
</dbReference>
<evidence type="ECO:0000256" key="3">
    <source>
        <dbReference type="ARBA" id="ARBA00023235"/>
    </source>
</evidence>
<name>A0ABS0XJP0_9SPHN</name>
<comment type="caution">
    <text evidence="6">The sequence shown here is derived from an EMBL/GenBank/DDBJ whole genome shotgun (WGS) entry which is preliminary data.</text>
</comment>
<dbReference type="InterPro" id="IPR002130">
    <property type="entry name" value="Cyclophilin-type_PPIase_dom"/>
</dbReference>
<dbReference type="PANTHER" id="PTHR45625">
    <property type="entry name" value="PEPTIDYL-PROLYL CIS-TRANS ISOMERASE-RELATED"/>
    <property type="match status" value="1"/>
</dbReference>
<feature type="domain" description="PPIase cyclophilin-type" evidence="5">
    <location>
        <begin position="43"/>
        <end position="195"/>
    </location>
</feature>
<feature type="signal peptide" evidence="4">
    <location>
        <begin position="1"/>
        <end position="22"/>
    </location>
</feature>
<evidence type="ECO:0000256" key="2">
    <source>
        <dbReference type="ARBA" id="ARBA00023110"/>
    </source>
</evidence>
<dbReference type="RefSeq" id="WP_199033939.1">
    <property type="nucleotide sequence ID" value="NZ_JAELXS010000001.1"/>
</dbReference>
<dbReference type="InterPro" id="IPR029000">
    <property type="entry name" value="Cyclophilin-like_dom_sf"/>
</dbReference>
<dbReference type="Pfam" id="PF00160">
    <property type="entry name" value="Pro_isomerase"/>
    <property type="match status" value="1"/>
</dbReference>
<proteinExistence type="predicted"/>
<dbReference type="EC" id="5.2.1.8" evidence="1"/>
<protein>
    <recommendedName>
        <fullName evidence="1">peptidylprolyl isomerase</fullName>
        <ecNumber evidence="1">5.2.1.8</ecNumber>
    </recommendedName>
</protein>
<accession>A0ABS0XJP0</accession>
<gene>
    <name evidence="6" type="ORF">JAO74_00440</name>
</gene>
<keyword evidence="4" id="KW-0732">Signal</keyword>
<keyword evidence="2" id="KW-0697">Rotamase</keyword>
<keyword evidence="7" id="KW-1185">Reference proteome</keyword>
<organism evidence="6 7">
    <name type="scientific">Sphingomonas mollis</name>
    <dbReference type="NCBI Taxonomy" id="2795726"/>
    <lineage>
        <taxon>Bacteria</taxon>
        <taxon>Pseudomonadati</taxon>
        <taxon>Pseudomonadota</taxon>
        <taxon>Alphaproteobacteria</taxon>
        <taxon>Sphingomonadales</taxon>
        <taxon>Sphingomonadaceae</taxon>
        <taxon>Sphingomonas</taxon>
    </lineage>
</organism>
<evidence type="ECO:0000313" key="7">
    <source>
        <dbReference type="Proteomes" id="UP000640426"/>
    </source>
</evidence>
<evidence type="ECO:0000313" key="6">
    <source>
        <dbReference type="EMBL" id="MBJ6120249.1"/>
    </source>
</evidence>
<reference evidence="7" key="1">
    <citation type="submission" date="2020-12" db="EMBL/GenBank/DDBJ databases">
        <title>Hymenobacter sp.</title>
        <authorList>
            <person name="Kim M.K."/>
        </authorList>
    </citation>
    <scope>NUCLEOTIDE SEQUENCE [LARGE SCALE GENOMIC DNA]</scope>
    <source>
        <strain evidence="7">BT553</strain>
    </source>
</reference>
<dbReference type="PROSITE" id="PS50072">
    <property type="entry name" value="CSA_PPIASE_2"/>
    <property type="match status" value="1"/>
</dbReference>
<evidence type="ECO:0000256" key="4">
    <source>
        <dbReference type="SAM" id="SignalP"/>
    </source>
</evidence>
<dbReference type="SUPFAM" id="SSF50891">
    <property type="entry name" value="Cyclophilin-like"/>
    <property type="match status" value="1"/>
</dbReference>
<keyword evidence="3 6" id="KW-0413">Isomerase</keyword>
<dbReference type="Gene3D" id="2.40.100.10">
    <property type="entry name" value="Cyclophilin-like"/>
    <property type="match status" value="1"/>
</dbReference>
<evidence type="ECO:0000259" key="5">
    <source>
        <dbReference type="PROSITE" id="PS50072"/>
    </source>
</evidence>
<evidence type="ECO:0000256" key="1">
    <source>
        <dbReference type="ARBA" id="ARBA00013194"/>
    </source>
</evidence>
<dbReference type="GO" id="GO:0016853">
    <property type="term" value="F:isomerase activity"/>
    <property type="evidence" value="ECO:0007669"/>
    <property type="project" value="UniProtKB-KW"/>
</dbReference>
<dbReference type="EMBL" id="JAELXS010000001">
    <property type="protein sequence ID" value="MBJ6120249.1"/>
    <property type="molecule type" value="Genomic_DNA"/>
</dbReference>
<dbReference type="InterPro" id="IPR044666">
    <property type="entry name" value="Cyclophilin_A-like"/>
</dbReference>